<evidence type="ECO:0000313" key="3">
    <source>
        <dbReference type="Proteomes" id="UP000479114"/>
    </source>
</evidence>
<dbReference type="PANTHER" id="PTHR43649:SF12">
    <property type="entry name" value="DIACETYLCHITOBIOSE BINDING PROTEIN DASA"/>
    <property type="match status" value="1"/>
</dbReference>
<dbReference type="SUPFAM" id="SSF53850">
    <property type="entry name" value="Periplasmic binding protein-like II"/>
    <property type="match status" value="1"/>
</dbReference>
<dbReference type="AlphaFoldDB" id="A0A6C0P8K2"/>
<reference evidence="2 3" key="1">
    <citation type="submission" date="2020-02" db="EMBL/GenBank/DDBJ databases">
        <title>Paenibacillus sp. nov., isolated from rhizosphere soil of tomato.</title>
        <authorList>
            <person name="Weon H.-Y."/>
            <person name="Lee S.A."/>
        </authorList>
    </citation>
    <scope>NUCLEOTIDE SEQUENCE [LARGE SCALE GENOMIC DNA]</scope>
    <source>
        <strain evidence="2 3">14171R-81</strain>
    </source>
</reference>
<feature type="chain" id="PRO_5025504450" description="Extracellular solute-binding protein" evidence="1">
    <location>
        <begin position="24"/>
        <end position="569"/>
    </location>
</feature>
<dbReference type="PROSITE" id="PS51257">
    <property type="entry name" value="PROKAR_LIPOPROTEIN"/>
    <property type="match status" value="1"/>
</dbReference>
<name>A0A6C0P8K2_9BACL</name>
<keyword evidence="3" id="KW-1185">Reference proteome</keyword>
<gene>
    <name evidence="2" type="ORF">GZH47_30525</name>
</gene>
<dbReference type="Gene3D" id="3.40.190.10">
    <property type="entry name" value="Periplasmic binding protein-like II"/>
    <property type="match status" value="2"/>
</dbReference>
<dbReference type="PANTHER" id="PTHR43649">
    <property type="entry name" value="ARABINOSE-BINDING PROTEIN-RELATED"/>
    <property type="match status" value="1"/>
</dbReference>
<organism evidence="2 3">
    <name type="scientific">Paenibacillus rhizovicinus</name>
    <dbReference type="NCBI Taxonomy" id="2704463"/>
    <lineage>
        <taxon>Bacteria</taxon>
        <taxon>Bacillati</taxon>
        <taxon>Bacillota</taxon>
        <taxon>Bacilli</taxon>
        <taxon>Bacillales</taxon>
        <taxon>Paenibacillaceae</taxon>
        <taxon>Paenibacillus</taxon>
    </lineage>
</organism>
<evidence type="ECO:0008006" key="4">
    <source>
        <dbReference type="Google" id="ProtNLM"/>
    </source>
</evidence>
<dbReference type="Pfam" id="PF01547">
    <property type="entry name" value="SBP_bac_1"/>
    <property type="match status" value="1"/>
</dbReference>
<dbReference type="InterPro" id="IPR050490">
    <property type="entry name" value="Bact_solute-bd_prot1"/>
</dbReference>
<protein>
    <recommendedName>
        <fullName evidence="4">Extracellular solute-binding protein</fullName>
    </recommendedName>
</protein>
<accession>A0A6C0P8K2</accession>
<sequence length="569" mass="62469">MKLSATLRGAAMVSLAVAITAAAAGCADSGNSDISSPDAPAAAGVGGDQAAMKPITLKVEINSSGKDFENTEVYDEIKRVTGVTMDLQAYDEQKFKVELAGGNLPDIIQVPNKNIKALIEGNNIIPLDALIKTNGPEVAQPVLAPSLDYIRRYWSDDSNKLYMIPVQIGAGGFGFDQQTGLNVRWDYYKELGYPSIQSIDDMVNVIAEMVKRHPETEDGKKTYGVSIWNDWATWGVRSLGLVTGNLPFNPFTGQLVNDYTDPNQSAIWDTARFLYLAQQKGILDPDAFTAKYNDVVAKASQGTLLSSMATWPFAEINAQLLKQGKDEGYVTIPLDWGFTNIGGVTTGGWSDRAWAITRNCKDPARAMDLINFLVSEQGSRLIASGIQGEHWEYVDGKPVMKPETVALAAAGGDRWKRTGIGMFANQQGFADHFLMSDGGIVNLFETPEMYEAKANSLYEDYDNYYGVTYPAEAYKRYVEQGKVKTLDQIPQDILNAMPPKPDDIIRIQTKLDELLVKGMPIVVLGSPNETDFEANEQKLIQQLKDAGADSYFSWFKQAFEETKAKMGKG</sequence>
<evidence type="ECO:0000256" key="1">
    <source>
        <dbReference type="SAM" id="SignalP"/>
    </source>
</evidence>
<dbReference type="RefSeq" id="WP_162644857.1">
    <property type="nucleotide sequence ID" value="NZ_CP048286.1"/>
</dbReference>
<dbReference type="EMBL" id="CP048286">
    <property type="protein sequence ID" value="QHW34705.1"/>
    <property type="molecule type" value="Genomic_DNA"/>
</dbReference>
<dbReference type="KEGG" id="prz:GZH47_30525"/>
<feature type="signal peptide" evidence="1">
    <location>
        <begin position="1"/>
        <end position="23"/>
    </location>
</feature>
<proteinExistence type="predicted"/>
<keyword evidence="1" id="KW-0732">Signal</keyword>
<dbReference type="InterPro" id="IPR006059">
    <property type="entry name" value="SBP"/>
</dbReference>
<dbReference type="Proteomes" id="UP000479114">
    <property type="component" value="Chromosome"/>
</dbReference>
<evidence type="ECO:0000313" key="2">
    <source>
        <dbReference type="EMBL" id="QHW34705.1"/>
    </source>
</evidence>